<keyword evidence="8" id="KW-1015">Disulfide bond</keyword>
<proteinExistence type="evidence at transcript level"/>
<dbReference type="GO" id="GO:0008270">
    <property type="term" value="F:zinc ion binding"/>
    <property type="evidence" value="ECO:0007669"/>
    <property type="project" value="UniProtKB-UniRule"/>
</dbReference>
<evidence type="ECO:0000256" key="3">
    <source>
        <dbReference type="ARBA" id="ARBA00022729"/>
    </source>
</evidence>
<dbReference type="Pfam" id="PF01400">
    <property type="entry name" value="Astacin"/>
    <property type="match status" value="1"/>
</dbReference>
<evidence type="ECO:0000259" key="14">
    <source>
        <dbReference type="PROSITE" id="PS51864"/>
    </source>
</evidence>
<evidence type="ECO:0000256" key="5">
    <source>
        <dbReference type="ARBA" id="ARBA00022833"/>
    </source>
</evidence>
<dbReference type="FunFam" id="3.40.390.10:FF:000040">
    <property type="entry name" value="Metalloendopeptidase"/>
    <property type="match status" value="1"/>
</dbReference>
<feature type="binding site" evidence="12">
    <location>
        <position position="185"/>
    </location>
    <ligand>
        <name>Zn(2+)</name>
        <dbReference type="ChEBI" id="CHEBI:29105"/>
        <note>catalytic</note>
    </ligand>
</feature>
<dbReference type="EC" id="3.4.24.-" evidence="13"/>
<evidence type="ECO:0000256" key="12">
    <source>
        <dbReference type="PROSITE-ProRule" id="PRU01211"/>
    </source>
</evidence>
<evidence type="ECO:0000256" key="10">
    <source>
        <dbReference type="ARBA" id="ARBA00023329"/>
    </source>
</evidence>
<organism evidence="15">
    <name type="scientific">Rhabdoblennius nitidus</name>
    <dbReference type="NCBI Taxonomy" id="879521"/>
    <lineage>
        <taxon>Eukaryota</taxon>
        <taxon>Metazoa</taxon>
        <taxon>Chordata</taxon>
        <taxon>Craniata</taxon>
        <taxon>Vertebrata</taxon>
        <taxon>Euteleostomi</taxon>
        <taxon>Actinopterygii</taxon>
        <taxon>Neopterygii</taxon>
        <taxon>Teleostei</taxon>
        <taxon>Neoteleostei</taxon>
        <taxon>Acanthomorphata</taxon>
        <taxon>Ovalentaria</taxon>
        <taxon>Blenniimorphae</taxon>
        <taxon>Blenniiformes</taxon>
        <taxon>Blennioidei</taxon>
        <taxon>Blenniidae</taxon>
        <taxon>Salariinae</taxon>
        <taxon>Rhabdoblennius</taxon>
    </lineage>
</organism>
<evidence type="ECO:0000256" key="13">
    <source>
        <dbReference type="RuleBase" id="RU361183"/>
    </source>
</evidence>
<keyword evidence="3 13" id="KW-0732">Signal</keyword>
<dbReference type="InterPro" id="IPR006026">
    <property type="entry name" value="Peptidase_Metallo"/>
</dbReference>
<evidence type="ECO:0000256" key="11">
    <source>
        <dbReference type="ARBA" id="ARBA00024324"/>
    </source>
</evidence>
<evidence type="ECO:0000256" key="6">
    <source>
        <dbReference type="ARBA" id="ARBA00023049"/>
    </source>
</evidence>
<keyword evidence="7" id="KW-0865">Zymogen</keyword>
<comment type="subcellular location">
    <subcellularLocation>
        <location evidence="11">Zymogen granule</location>
    </subcellularLocation>
</comment>
<dbReference type="PROSITE" id="PS51864">
    <property type="entry name" value="ASTACIN"/>
    <property type="match status" value="1"/>
</dbReference>
<protein>
    <recommendedName>
        <fullName evidence="13">Metalloendopeptidase</fullName>
        <ecNumber evidence="13">3.4.24.-</ecNumber>
    </recommendedName>
</protein>
<evidence type="ECO:0000313" key="15">
    <source>
        <dbReference type="EMBL" id="BBG28497.1"/>
    </source>
</evidence>
<name>A0A455R947_9TELE</name>
<dbReference type="Gene3D" id="3.40.390.10">
    <property type="entry name" value="Collagenase (Catalytic Domain)"/>
    <property type="match status" value="1"/>
</dbReference>
<evidence type="ECO:0000256" key="9">
    <source>
        <dbReference type="ARBA" id="ARBA00023180"/>
    </source>
</evidence>
<evidence type="ECO:0000256" key="1">
    <source>
        <dbReference type="ARBA" id="ARBA00022670"/>
    </source>
</evidence>
<dbReference type="SUPFAM" id="SSF55486">
    <property type="entry name" value="Metalloproteases ('zincins'), catalytic domain"/>
    <property type="match status" value="1"/>
</dbReference>
<evidence type="ECO:0000256" key="2">
    <source>
        <dbReference type="ARBA" id="ARBA00022723"/>
    </source>
</evidence>
<keyword evidence="6 12" id="KW-0482">Metalloprotease</keyword>
<keyword evidence="1 12" id="KW-0645">Protease</keyword>
<sequence>MRLPLELLLLLLLLGLCNTQHGNKRSFSDLVSQDLGFGEEVSEDTEDMSTTILRMSNGSSEFLFEGDLMMPKTRSARRCVRRPHRCLWPRNSHGYVEVPYILSNNYDYSEKSEISRAMKDLESETCIRFVPRHKQQGYLSIEPKFGCSSTIGYVGDRQILSLQRAGCVSFGIIQHELMHALGFHHEHNRSDRDWYITINWDNINEFYRYNFKRKETNNLGTSYDYSSVMHYGKTAFAKYRTESMTPIPNRNVPIGQRKRASPTDFLRINKLYNCRYYRG</sequence>
<evidence type="ECO:0000256" key="8">
    <source>
        <dbReference type="ARBA" id="ARBA00023157"/>
    </source>
</evidence>
<dbReference type="EMBL" id="LC422843">
    <property type="protein sequence ID" value="BBG28497.1"/>
    <property type="molecule type" value="mRNA"/>
</dbReference>
<evidence type="ECO:0000256" key="7">
    <source>
        <dbReference type="ARBA" id="ARBA00023145"/>
    </source>
</evidence>
<feature type="domain" description="Peptidase M12A" evidence="14">
    <location>
        <begin position="78"/>
        <end position="275"/>
    </location>
</feature>
<dbReference type="SMART" id="SM00235">
    <property type="entry name" value="ZnMc"/>
    <property type="match status" value="1"/>
</dbReference>
<gene>
    <name evidence="15" type="primary">RnLCE</name>
</gene>
<keyword evidence="9" id="KW-0325">Glycoprotein</keyword>
<dbReference type="GO" id="GO:0004222">
    <property type="term" value="F:metalloendopeptidase activity"/>
    <property type="evidence" value="ECO:0007669"/>
    <property type="project" value="UniProtKB-UniRule"/>
</dbReference>
<dbReference type="InterPro" id="IPR024079">
    <property type="entry name" value="MetalloPept_cat_dom_sf"/>
</dbReference>
<feature type="signal peptide" evidence="13">
    <location>
        <begin position="1"/>
        <end position="19"/>
    </location>
</feature>
<comment type="cofactor">
    <cofactor evidence="12 13">
        <name>Zn(2+)</name>
        <dbReference type="ChEBI" id="CHEBI:29105"/>
    </cofactor>
    <text evidence="12 13">Binds 1 zinc ion per subunit.</text>
</comment>
<dbReference type="AlphaFoldDB" id="A0A455R947"/>
<keyword evidence="2 12" id="KW-0479">Metal-binding</keyword>
<keyword evidence="4 12" id="KW-0378">Hydrolase</keyword>
<dbReference type="PRINTS" id="PR00480">
    <property type="entry name" value="ASTACIN"/>
</dbReference>
<feature type="active site" evidence="12">
    <location>
        <position position="176"/>
    </location>
</feature>
<accession>A0A455R947</accession>
<dbReference type="GO" id="GO:0042588">
    <property type="term" value="C:zymogen granule"/>
    <property type="evidence" value="ECO:0007669"/>
    <property type="project" value="UniProtKB-SubCell"/>
</dbReference>
<reference evidence="15" key="1">
    <citation type="submission" date="2018-09" db="EMBL/GenBank/DDBJ databases">
        <title>Male parental assistance in barred-chin blenny, Rhabdoblennius nitidus, embryo hatching.</title>
        <authorList>
            <person name="Sano K."/>
            <person name="Yokoyama R."/>
            <person name="Kitano T."/>
            <person name="Takegaki T."/>
            <person name="Kitazawa N."/>
            <person name="Kaneko T."/>
            <person name="Nishino Y."/>
            <person name="Yasumasu S."/>
            <person name="Kawaguchi M."/>
        </authorList>
    </citation>
    <scope>NUCLEOTIDE SEQUENCE</scope>
    <source>
        <tissue evidence="15">Embryo</tissue>
    </source>
</reference>
<feature type="chain" id="PRO_5019620942" description="Metalloendopeptidase" evidence="13">
    <location>
        <begin position="20"/>
        <end position="279"/>
    </location>
</feature>
<feature type="binding site" evidence="12">
    <location>
        <position position="175"/>
    </location>
    <ligand>
        <name>Zn(2+)</name>
        <dbReference type="ChEBI" id="CHEBI:29105"/>
        <note>catalytic</note>
    </ligand>
</feature>
<keyword evidence="10" id="KW-0968">Cytoplasmic vesicle</keyword>
<keyword evidence="5 12" id="KW-0862">Zinc</keyword>
<feature type="binding site" evidence="12">
    <location>
        <position position="179"/>
    </location>
    <ligand>
        <name>Zn(2+)</name>
        <dbReference type="ChEBI" id="CHEBI:29105"/>
        <note>catalytic</note>
    </ligand>
</feature>
<dbReference type="InterPro" id="IPR001506">
    <property type="entry name" value="Peptidase_M12A"/>
</dbReference>
<evidence type="ECO:0000256" key="4">
    <source>
        <dbReference type="ARBA" id="ARBA00022801"/>
    </source>
</evidence>
<comment type="caution">
    <text evidence="12">Lacks conserved residue(s) required for the propagation of feature annotation.</text>
</comment>
<dbReference type="PANTHER" id="PTHR10127">
    <property type="entry name" value="DISCOIDIN, CUB, EGF, LAMININ , AND ZINC METALLOPROTEASE DOMAIN CONTAINING"/>
    <property type="match status" value="1"/>
</dbReference>
<dbReference type="PANTHER" id="PTHR10127:SF839">
    <property type="entry name" value="HATCHING ENZYME 1.2-RELATED"/>
    <property type="match status" value="1"/>
</dbReference>
<dbReference type="GO" id="GO:0006508">
    <property type="term" value="P:proteolysis"/>
    <property type="evidence" value="ECO:0007669"/>
    <property type="project" value="UniProtKB-KW"/>
</dbReference>